<dbReference type="SUPFAM" id="SSF56235">
    <property type="entry name" value="N-terminal nucleophile aminohydrolases (Ntn hydrolases)"/>
    <property type="match status" value="1"/>
</dbReference>
<sequence length="606" mass="63620">MVTTRPDISGTFGMIASTHWLASAAGMAVLEAGGNAVDAAVAAGFTLQVVEPHLNGPGGDMVLMMTTADGSPVVVNGQGPAPAGADADTYRGLGLDLVPGSGLLAAAVPGSTVAWLTLLAEHGTARVHDVLRFAIHYAETGYPVLPSIARSIGGVADLFTHEWTTSAETYLPGGQPPAAGTQLRNPALAATYRYLVDEAAAAGPDREAGIAAALAAWQQGRAAQEIDAFARTSWLDSSGERHAGVITAADVAGFRCTTEPAVQIPFGDWTVAKSAAWGQGPVFGQQLRLLDGQLPRTDGPDVSADFVHLVTESAKLAFADRDAWYGDTDDVPLATLLSAEYATQRRGLIGDAASLELRPGRPDGREPRLPRHERFTPDGDFPAGPGGRPAGLAAGTGGEPTVGRIGQVRGDTCHVTVTDRWGTMVAATPSGGWLQSSPIIPALGFPLGSRLQMTTLEPGLPTTLTPGRRPRTTLSPSLAFRDGRPELAFGTPGGDQQDQWQVTFFLRIARQRARHVDLPAVIDAPMFHTTHFPSSFHPREAYPGELVAEERFGAAVLDDLRGRGHRLVVGEPWSLGRLCVTARDPATGVLRAAADPRGRQGYAIGR</sequence>
<dbReference type="InterPro" id="IPR052896">
    <property type="entry name" value="GGT-like_enzyme"/>
</dbReference>
<evidence type="ECO:0000313" key="3">
    <source>
        <dbReference type="Proteomes" id="UP000663801"/>
    </source>
</evidence>
<evidence type="ECO:0000256" key="1">
    <source>
        <dbReference type="SAM" id="MobiDB-lite"/>
    </source>
</evidence>
<dbReference type="AlphaFoldDB" id="A0A938YGE0"/>
<dbReference type="InterPro" id="IPR043137">
    <property type="entry name" value="GGT_ssub_C"/>
</dbReference>
<feature type="region of interest" description="Disordered" evidence="1">
    <location>
        <begin position="459"/>
        <end position="478"/>
    </location>
</feature>
<dbReference type="PANTHER" id="PTHR43881">
    <property type="entry name" value="GAMMA-GLUTAMYLTRANSPEPTIDASE (AFU_ORTHOLOGUE AFUA_4G13580)"/>
    <property type="match status" value="1"/>
</dbReference>
<dbReference type="PANTHER" id="PTHR43881:SF1">
    <property type="entry name" value="GAMMA-GLUTAMYLTRANSPEPTIDASE (AFU_ORTHOLOGUE AFUA_4G13580)"/>
    <property type="match status" value="1"/>
</dbReference>
<feature type="compositionally biased region" description="Gly residues" evidence="1">
    <location>
        <begin position="384"/>
        <end position="396"/>
    </location>
</feature>
<proteinExistence type="predicted"/>
<dbReference type="InterPro" id="IPR029055">
    <property type="entry name" value="Ntn_hydrolases_N"/>
</dbReference>
<gene>
    <name evidence="2" type="ORF">JL107_12150</name>
</gene>
<feature type="compositionally biased region" description="Basic and acidic residues" evidence="1">
    <location>
        <begin position="358"/>
        <end position="377"/>
    </location>
</feature>
<evidence type="ECO:0000313" key="2">
    <source>
        <dbReference type="EMBL" id="MBM9477200.1"/>
    </source>
</evidence>
<organism evidence="2 3">
    <name type="scientific">Nakamurella flavida</name>
    <dbReference type="NCBI Taxonomy" id="363630"/>
    <lineage>
        <taxon>Bacteria</taxon>
        <taxon>Bacillati</taxon>
        <taxon>Actinomycetota</taxon>
        <taxon>Actinomycetes</taxon>
        <taxon>Nakamurellales</taxon>
        <taxon>Nakamurellaceae</taxon>
        <taxon>Nakamurella</taxon>
    </lineage>
</organism>
<keyword evidence="3" id="KW-1185">Reference proteome</keyword>
<dbReference type="RefSeq" id="WP_205257283.1">
    <property type="nucleotide sequence ID" value="NZ_BAAAPV010000001.1"/>
</dbReference>
<dbReference type="EMBL" id="JAERWL010000009">
    <property type="protein sequence ID" value="MBM9477200.1"/>
    <property type="molecule type" value="Genomic_DNA"/>
</dbReference>
<reference evidence="2" key="1">
    <citation type="submission" date="2021-01" db="EMBL/GenBank/DDBJ databases">
        <title>KCTC 19127 draft genome.</title>
        <authorList>
            <person name="An D."/>
        </authorList>
    </citation>
    <scope>NUCLEOTIDE SEQUENCE</scope>
    <source>
        <strain evidence="2">KCTC 19127</strain>
    </source>
</reference>
<feature type="region of interest" description="Disordered" evidence="1">
    <location>
        <begin position="353"/>
        <end position="396"/>
    </location>
</feature>
<comment type="caution">
    <text evidence="2">The sequence shown here is derived from an EMBL/GenBank/DDBJ whole genome shotgun (WGS) entry which is preliminary data.</text>
</comment>
<accession>A0A938YGE0</accession>
<name>A0A938YGE0_9ACTN</name>
<dbReference type="Gene3D" id="3.60.20.40">
    <property type="match status" value="1"/>
</dbReference>
<protein>
    <submittedName>
        <fullName evidence="2">Gamma-glutamyltransferase</fullName>
    </submittedName>
</protein>
<dbReference type="Proteomes" id="UP000663801">
    <property type="component" value="Unassembled WGS sequence"/>
</dbReference>
<dbReference type="InterPro" id="IPR043138">
    <property type="entry name" value="GGT_lsub"/>
</dbReference>
<dbReference type="PRINTS" id="PR01210">
    <property type="entry name" value="GGTRANSPTASE"/>
</dbReference>
<dbReference type="Gene3D" id="1.10.246.130">
    <property type="match status" value="1"/>
</dbReference>
<dbReference type="Pfam" id="PF01019">
    <property type="entry name" value="G_glu_transpept"/>
    <property type="match status" value="1"/>
</dbReference>